<sequence length="41" mass="4809">MGYKWSQVQPLAYNACSYLFKFFNVTIKLLGQNGHKQRRAT</sequence>
<keyword evidence="2" id="KW-1185">Reference proteome</keyword>
<protein>
    <submittedName>
        <fullName evidence="1">Uncharacterized protein</fullName>
    </submittedName>
</protein>
<name>A0A1Z5RHR0_SORBI</name>
<gene>
    <name evidence="1" type="ORF">SORBI_3005G102350</name>
</gene>
<dbReference type="Proteomes" id="UP000000768">
    <property type="component" value="Chromosome 5"/>
</dbReference>
<dbReference type="EMBL" id="CM000764">
    <property type="protein sequence ID" value="OQU83278.1"/>
    <property type="molecule type" value="Genomic_DNA"/>
</dbReference>
<dbReference type="InParanoid" id="A0A1Z5RHR0"/>
<dbReference type="Gramene" id="OQU83278">
    <property type="protein sequence ID" value="OQU83278"/>
    <property type="gene ID" value="SORBI_3005G102350"/>
</dbReference>
<reference evidence="2" key="2">
    <citation type="journal article" date="2018" name="Plant J.">
        <title>The Sorghum bicolor reference genome: improved assembly, gene annotations, a transcriptome atlas, and signatures of genome organization.</title>
        <authorList>
            <person name="McCormick R.F."/>
            <person name="Truong S.K."/>
            <person name="Sreedasyam A."/>
            <person name="Jenkins J."/>
            <person name="Shu S."/>
            <person name="Sims D."/>
            <person name="Kennedy M."/>
            <person name="Amirebrahimi M."/>
            <person name="Weers B.D."/>
            <person name="McKinley B."/>
            <person name="Mattison A."/>
            <person name="Morishige D.T."/>
            <person name="Grimwood J."/>
            <person name="Schmutz J."/>
            <person name="Mullet J.E."/>
        </authorList>
    </citation>
    <scope>NUCLEOTIDE SEQUENCE [LARGE SCALE GENOMIC DNA]</scope>
    <source>
        <strain evidence="2">cv. BTx623</strain>
    </source>
</reference>
<reference evidence="1 2" key="1">
    <citation type="journal article" date="2009" name="Nature">
        <title>The Sorghum bicolor genome and the diversification of grasses.</title>
        <authorList>
            <person name="Paterson A.H."/>
            <person name="Bowers J.E."/>
            <person name="Bruggmann R."/>
            <person name="Dubchak I."/>
            <person name="Grimwood J."/>
            <person name="Gundlach H."/>
            <person name="Haberer G."/>
            <person name="Hellsten U."/>
            <person name="Mitros T."/>
            <person name="Poliakov A."/>
            <person name="Schmutz J."/>
            <person name="Spannagl M."/>
            <person name="Tang H."/>
            <person name="Wang X."/>
            <person name="Wicker T."/>
            <person name="Bharti A.K."/>
            <person name="Chapman J."/>
            <person name="Feltus F.A."/>
            <person name="Gowik U."/>
            <person name="Grigoriev I.V."/>
            <person name="Lyons E."/>
            <person name="Maher C.A."/>
            <person name="Martis M."/>
            <person name="Narechania A."/>
            <person name="Otillar R.P."/>
            <person name="Penning B.W."/>
            <person name="Salamov A.A."/>
            <person name="Wang Y."/>
            <person name="Zhang L."/>
            <person name="Carpita N.C."/>
            <person name="Freeling M."/>
            <person name="Gingle A.R."/>
            <person name="Hash C.T."/>
            <person name="Keller B."/>
            <person name="Klein P."/>
            <person name="Kresovich S."/>
            <person name="McCann M.C."/>
            <person name="Ming R."/>
            <person name="Peterson D.G."/>
            <person name="Mehboob-ur-Rahman"/>
            <person name="Ware D."/>
            <person name="Westhoff P."/>
            <person name="Mayer K.F."/>
            <person name="Messing J."/>
            <person name="Rokhsar D.S."/>
        </authorList>
    </citation>
    <scope>NUCLEOTIDE SEQUENCE [LARGE SCALE GENOMIC DNA]</scope>
    <source>
        <strain evidence="2">cv. BTx623</strain>
    </source>
</reference>
<proteinExistence type="predicted"/>
<dbReference type="AlphaFoldDB" id="A0A1Z5RHR0"/>
<accession>A0A1Z5RHR0</accession>
<organism evidence="1 2">
    <name type="scientific">Sorghum bicolor</name>
    <name type="common">Sorghum</name>
    <name type="synonym">Sorghum vulgare</name>
    <dbReference type="NCBI Taxonomy" id="4558"/>
    <lineage>
        <taxon>Eukaryota</taxon>
        <taxon>Viridiplantae</taxon>
        <taxon>Streptophyta</taxon>
        <taxon>Embryophyta</taxon>
        <taxon>Tracheophyta</taxon>
        <taxon>Spermatophyta</taxon>
        <taxon>Magnoliopsida</taxon>
        <taxon>Liliopsida</taxon>
        <taxon>Poales</taxon>
        <taxon>Poaceae</taxon>
        <taxon>PACMAD clade</taxon>
        <taxon>Panicoideae</taxon>
        <taxon>Andropogonodae</taxon>
        <taxon>Andropogoneae</taxon>
        <taxon>Sorghinae</taxon>
        <taxon>Sorghum</taxon>
    </lineage>
</organism>
<evidence type="ECO:0000313" key="2">
    <source>
        <dbReference type="Proteomes" id="UP000000768"/>
    </source>
</evidence>
<evidence type="ECO:0000313" key="1">
    <source>
        <dbReference type="EMBL" id="OQU83278.1"/>
    </source>
</evidence>